<dbReference type="GeneID" id="97607817"/>
<keyword evidence="2" id="KW-1003">Cell membrane</keyword>
<dbReference type="EMBL" id="QGMZ01000006">
    <property type="protein sequence ID" value="PWR75921.1"/>
    <property type="molecule type" value="Genomic_DNA"/>
</dbReference>
<comment type="subcellular location">
    <subcellularLocation>
        <location evidence="1">Cell membrane</location>
        <topology evidence="1">Multi-pass membrane protein</topology>
    </subcellularLocation>
</comment>
<feature type="transmembrane region" description="Helical" evidence="6">
    <location>
        <begin position="205"/>
        <end position="226"/>
    </location>
</feature>
<evidence type="ECO:0000256" key="6">
    <source>
        <dbReference type="SAM" id="Phobius"/>
    </source>
</evidence>
<feature type="transmembrane region" description="Helical" evidence="6">
    <location>
        <begin position="12"/>
        <end position="32"/>
    </location>
</feature>
<proteinExistence type="predicted"/>
<evidence type="ECO:0000256" key="3">
    <source>
        <dbReference type="ARBA" id="ARBA00022692"/>
    </source>
</evidence>
<feature type="transmembrane region" description="Helical" evidence="6">
    <location>
        <begin position="181"/>
        <end position="199"/>
    </location>
</feature>
<dbReference type="AlphaFoldDB" id="A0A2V2NJX8"/>
<dbReference type="Proteomes" id="UP000245934">
    <property type="component" value="Unassembled WGS sequence"/>
</dbReference>
<keyword evidence="3 6" id="KW-0812">Transmembrane</keyword>
<dbReference type="PANTHER" id="PTHR30506">
    <property type="entry name" value="INNER MEMBRANE PROTEIN"/>
    <property type="match status" value="1"/>
</dbReference>
<evidence type="ECO:0000259" key="7">
    <source>
        <dbReference type="Pfam" id="PF03458"/>
    </source>
</evidence>
<feature type="domain" description="Glycine transporter" evidence="7">
    <location>
        <begin position="15"/>
        <end position="88"/>
    </location>
</feature>
<dbReference type="OrthoDB" id="116318at2157"/>
<comment type="caution">
    <text evidence="8">The sequence shown here is derived from an EMBL/GenBank/DDBJ whole genome shotgun (WGS) entry which is preliminary data.</text>
</comment>
<accession>A0A2V2NJX8</accession>
<keyword evidence="5 6" id="KW-0472">Membrane</keyword>
<dbReference type="InterPro" id="IPR005115">
    <property type="entry name" value="Gly_transporter"/>
</dbReference>
<organism evidence="8 9">
    <name type="scientific">Methanospirillum stamsii</name>
    <dbReference type="NCBI Taxonomy" id="1277351"/>
    <lineage>
        <taxon>Archaea</taxon>
        <taxon>Methanobacteriati</taxon>
        <taxon>Methanobacteriota</taxon>
        <taxon>Stenosarchaea group</taxon>
        <taxon>Methanomicrobia</taxon>
        <taxon>Methanomicrobiales</taxon>
        <taxon>Methanospirillaceae</taxon>
        <taxon>Methanospirillum</taxon>
    </lineage>
</organism>
<name>A0A2V2NJX8_9EURY</name>
<dbReference type="PANTHER" id="PTHR30506:SF3">
    <property type="entry name" value="UPF0126 INNER MEMBRANE PROTEIN YADS-RELATED"/>
    <property type="match status" value="1"/>
</dbReference>
<sequence length="229" mass="24800">MEPEFDDLLLLFQAVIQWIAIILSASTGVYDARRHGLDYFGALVIAAIVAVGGGTIRDLLLGRYPLFWLQDPIYLTSIFIVGIIGILLIPISTKSNQSDSSHSSGIIQPVIRLMFGTSGSFALIDSFALGMWAYLGTLYALTSGIPPVIAPIMGIITASFGGVLRDILFAQIPEVFRPSQFYALASFAGACAYVISWVLNLPYPSGFIACMALTVLVRMTSIKYNITSF</sequence>
<evidence type="ECO:0000256" key="5">
    <source>
        <dbReference type="ARBA" id="ARBA00023136"/>
    </source>
</evidence>
<evidence type="ECO:0000313" key="9">
    <source>
        <dbReference type="Proteomes" id="UP000245934"/>
    </source>
</evidence>
<feature type="domain" description="Glycine transporter" evidence="7">
    <location>
        <begin position="123"/>
        <end position="195"/>
    </location>
</feature>
<evidence type="ECO:0000256" key="2">
    <source>
        <dbReference type="ARBA" id="ARBA00022475"/>
    </source>
</evidence>
<keyword evidence="9" id="KW-1185">Reference proteome</keyword>
<feature type="transmembrane region" description="Helical" evidence="6">
    <location>
        <begin position="147"/>
        <end position="169"/>
    </location>
</feature>
<dbReference type="RefSeq" id="WP_109939498.1">
    <property type="nucleotide sequence ID" value="NZ_CP176366.1"/>
</dbReference>
<evidence type="ECO:0000256" key="1">
    <source>
        <dbReference type="ARBA" id="ARBA00004651"/>
    </source>
</evidence>
<feature type="transmembrane region" description="Helical" evidence="6">
    <location>
        <begin position="113"/>
        <end position="135"/>
    </location>
</feature>
<feature type="transmembrane region" description="Helical" evidence="6">
    <location>
        <begin position="39"/>
        <end position="60"/>
    </location>
</feature>
<evidence type="ECO:0000256" key="4">
    <source>
        <dbReference type="ARBA" id="ARBA00022989"/>
    </source>
</evidence>
<reference evidence="8 9" key="1">
    <citation type="submission" date="2018-05" db="EMBL/GenBank/DDBJ databases">
        <title>Draft genome of Methanospirillum stamsii Pt1.</title>
        <authorList>
            <person name="Dueholm M.S."/>
            <person name="Nielsen P.H."/>
            <person name="Bakmann L.F."/>
            <person name="Otzen D.E."/>
        </authorList>
    </citation>
    <scope>NUCLEOTIDE SEQUENCE [LARGE SCALE GENOMIC DNA]</scope>
    <source>
        <strain evidence="8 9">Pt1</strain>
    </source>
</reference>
<evidence type="ECO:0000313" key="8">
    <source>
        <dbReference type="EMBL" id="PWR75921.1"/>
    </source>
</evidence>
<keyword evidence="4 6" id="KW-1133">Transmembrane helix</keyword>
<gene>
    <name evidence="8" type="ORF">DLD82_02340</name>
</gene>
<protein>
    <recommendedName>
        <fullName evidence="7">Glycine transporter domain-containing protein</fullName>
    </recommendedName>
</protein>
<dbReference type="Pfam" id="PF03458">
    <property type="entry name" value="Gly_transporter"/>
    <property type="match status" value="2"/>
</dbReference>
<dbReference type="GO" id="GO:0005886">
    <property type="term" value="C:plasma membrane"/>
    <property type="evidence" value="ECO:0007669"/>
    <property type="project" value="UniProtKB-SubCell"/>
</dbReference>
<feature type="transmembrane region" description="Helical" evidence="6">
    <location>
        <begin position="72"/>
        <end position="92"/>
    </location>
</feature>